<gene>
    <name evidence="1" type="ORF">H9810_05455</name>
</gene>
<organism evidence="1 2">
    <name type="scientific">Candidatus Gemmiger excrementavium</name>
    <dbReference type="NCBI Taxonomy" id="2838608"/>
    <lineage>
        <taxon>Bacteria</taxon>
        <taxon>Bacillati</taxon>
        <taxon>Bacillota</taxon>
        <taxon>Clostridia</taxon>
        <taxon>Eubacteriales</taxon>
        <taxon>Gemmiger</taxon>
    </lineage>
</organism>
<feature type="non-terminal residue" evidence="1">
    <location>
        <position position="111"/>
    </location>
</feature>
<dbReference type="EMBL" id="DXBO01000080">
    <property type="protein sequence ID" value="HIZ48146.1"/>
    <property type="molecule type" value="Genomic_DNA"/>
</dbReference>
<proteinExistence type="predicted"/>
<dbReference type="AlphaFoldDB" id="A0A9D2F374"/>
<protein>
    <submittedName>
        <fullName evidence="1">Uncharacterized protein</fullName>
    </submittedName>
</protein>
<evidence type="ECO:0000313" key="1">
    <source>
        <dbReference type="EMBL" id="HIZ48146.1"/>
    </source>
</evidence>
<evidence type="ECO:0000313" key="2">
    <source>
        <dbReference type="Proteomes" id="UP000824031"/>
    </source>
</evidence>
<reference evidence="1" key="1">
    <citation type="journal article" date="2021" name="PeerJ">
        <title>Extensive microbial diversity within the chicken gut microbiome revealed by metagenomics and culture.</title>
        <authorList>
            <person name="Gilroy R."/>
            <person name="Ravi A."/>
            <person name="Getino M."/>
            <person name="Pursley I."/>
            <person name="Horton D.L."/>
            <person name="Alikhan N.F."/>
            <person name="Baker D."/>
            <person name="Gharbi K."/>
            <person name="Hall N."/>
            <person name="Watson M."/>
            <person name="Adriaenssens E.M."/>
            <person name="Foster-Nyarko E."/>
            <person name="Jarju S."/>
            <person name="Secka A."/>
            <person name="Antonio M."/>
            <person name="Oren A."/>
            <person name="Chaudhuri R.R."/>
            <person name="La Ragione R."/>
            <person name="Hildebrand F."/>
            <person name="Pallen M.J."/>
        </authorList>
    </citation>
    <scope>NUCLEOTIDE SEQUENCE</scope>
    <source>
        <strain evidence="1">3436</strain>
    </source>
</reference>
<name>A0A9D2F374_9FIRM</name>
<accession>A0A9D2F374</accession>
<reference evidence="1" key="2">
    <citation type="submission" date="2021-04" db="EMBL/GenBank/DDBJ databases">
        <authorList>
            <person name="Gilroy R."/>
        </authorList>
    </citation>
    <scope>NUCLEOTIDE SEQUENCE</scope>
    <source>
        <strain evidence="1">3436</strain>
    </source>
</reference>
<dbReference type="Proteomes" id="UP000824031">
    <property type="component" value="Unassembled WGS sequence"/>
</dbReference>
<sequence length="111" mass="12720">MCEEKTALCEISCLIGQRINYIGRASNMLDIHFGENVVVTTRLGTKTVGTYTLHVQCPWRIINLSKKGIHLGSLDFYSPSDKVKADQNFSYKSFTWDLRGQNLFDEKAQKW</sequence>
<comment type="caution">
    <text evidence="1">The sequence shown here is derived from an EMBL/GenBank/DDBJ whole genome shotgun (WGS) entry which is preliminary data.</text>
</comment>